<accession>A0A8S5VDJ6</accession>
<dbReference type="EMBL" id="BK016245">
    <property type="protein sequence ID" value="DAG04849.1"/>
    <property type="molecule type" value="Genomic_DNA"/>
</dbReference>
<name>A0A8S5VDJ6_9CAUD</name>
<evidence type="ECO:0000313" key="1">
    <source>
        <dbReference type="EMBL" id="DAG04849.1"/>
    </source>
</evidence>
<proteinExistence type="predicted"/>
<organism evidence="1">
    <name type="scientific">Siphoviridae sp. ctGa111</name>
    <dbReference type="NCBI Taxonomy" id="2825413"/>
    <lineage>
        <taxon>Viruses</taxon>
        <taxon>Duplodnaviria</taxon>
        <taxon>Heunggongvirae</taxon>
        <taxon>Uroviricota</taxon>
        <taxon>Caudoviricetes</taxon>
    </lineage>
</organism>
<sequence>MRMYFRTDYYVDVGIDEVVRLQRGTTYEVVSETEFFYFIVTDNESFRKMLNIVMILKEDLEDDVYVVTGKSEEFEEGGGAI</sequence>
<reference evidence="1" key="1">
    <citation type="journal article" date="2021" name="Proc. Natl. Acad. Sci. U.S.A.">
        <title>A Catalog of Tens of Thousands of Viruses from Human Metagenomes Reveals Hidden Associations with Chronic Diseases.</title>
        <authorList>
            <person name="Tisza M.J."/>
            <person name="Buck C.B."/>
        </authorList>
    </citation>
    <scope>NUCLEOTIDE SEQUENCE</scope>
    <source>
        <strain evidence="1">CtGa111</strain>
    </source>
</reference>
<protein>
    <submittedName>
        <fullName evidence="1">Uncharacterized protein</fullName>
    </submittedName>
</protein>